<dbReference type="EMBL" id="SLVJ01000035">
    <property type="protein sequence ID" value="TCM60243.1"/>
    <property type="molecule type" value="Genomic_DNA"/>
</dbReference>
<comment type="caution">
    <text evidence="3">The sequence shown here is derived from an EMBL/GenBank/DDBJ whole genome shotgun (WGS) entry which is preliminary data.</text>
</comment>
<feature type="transmembrane region" description="Helical" evidence="2">
    <location>
        <begin position="190"/>
        <end position="216"/>
    </location>
</feature>
<evidence type="ECO:0000313" key="4">
    <source>
        <dbReference type="Proteomes" id="UP000294963"/>
    </source>
</evidence>
<keyword evidence="2" id="KW-1133">Transmembrane helix</keyword>
<dbReference type="AlphaFoldDB" id="A0A4R1XL14"/>
<feature type="transmembrane region" description="Helical" evidence="2">
    <location>
        <begin position="147"/>
        <end position="169"/>
    </location>
</feature>
<feature type="region of interest" description="Disordered" evidence="1">
    <location>
        <begin position="1"/>
        <end position="54"/>
    </location>
</feature>
<proteinExistence type="predicted"/>
<evidence type="ECO:0000256" key="1">
    <source>
        <dbReference type="SAM" id="MobiDB-lite"/>
    </source>
</evidence>
<dbReference type="Proteomes" id="UP000294963">
    <property type="component" value="Unassembled WGS sequence"/>
</dbReference>
<feature type="transmembrane region" description="Helical" evidence="2">
    <location>
        <begin position="330"/>
        <end position="354"/>
    </location>
</feature>
<protein>
    <submittedName>
        <fullName evidence="3">Uncharacterized membrane protein YjgN (DUF898 family)</fullName>
    </submittedName>
</protein>
<feature type="compositionally biased region" description="Polar residues" evidence="1">
    <location>
        <begin position="36"/>
        <end position="54"/>
    </location>
</feature>
<evidence type="ECO:0000313" key="3">
    <source>
        <dbReference type="EMBL" id="TCM60243.1"/>
    </source>
</evidence>
<sequence length="400" mass="46080">MQENNPSNDASMPEQTPAWPPALPDSKPEWPPALPQTETTTLSLSKDQSPSNDTSDYVGKVHRFQFHGQAMEYFGIWIVNILLTIVTLSFYAPWAKVRRLRYFYQNSELFQRRFDFTGVPTRILVGRLIALGIWGGFALIAQFEPRVAAFGGIAIYIALPWLLRATLRFTSRNSKFGNSRFYFNGSTKNAYLQFILGLLIIIFTLGIFAPVMVWLYKRYYFNHLYVGQLNFKLKADWSSFMTAVYIPLISFMIITVVYVLMVISSFGGMAVFDVSNLHIILGMIYYFIAIYLLGWIFLVPLIQARIFIITWNSITLNNSVFKTDCNQWRYAWIVASNWILKIFSLGLLSAWAAIRIYRYQLESLSLYLNDDPDQLMNMAQEDPNAIAEEISDIFDLDISL</sequence>
<feature type="transmembrane region" description="Helical" evidence="2">
    <location>
        <begin position="74"/>
        <end position="95"/>
    </location>
</feature>
<feature type="transmembrane region" description="Helical" evidence="2">
    <location>
        <begin position="116"/>
        <end position="141"/>
    </location>
</feature>
<keyword evidence="4" id="KW-1185">Reference proteome</keyword>
<gene>
    <name evidence="3" type="ORF">EC844_13529</name>
</gene>
<keyword evidence="2" id="KW-0812">Transmembrane</keyword>
<feature type="transmembrane region" description="Helical" evidence="2">
    <location>
        <begin position="244"/>
        <end position="272"/>
    </location>
</feature>
<feature type="transmembrane region" description="Helical" evidence="2">
    <location>
        <begin position="284"/>
        <end position="310"/>
    </location>
</feature>
<reference evidence="3 4" key="1">
    <citation type="submission" date="2019-03" db="EMBL/GenBank/DDBJ databases">
        <title>Genomic analyses of the natural microbiome of Caenorhabditis elegans.</title>
        <authorList>
            <person name="Samuel B."/>
        </authorList>
    </citation>
    <scope>NUCLEOTIDE SEQUENCE [LARGE SCALE GENOMIC DNA]</scope>
    <source>
        <strain evidence="3 4">JUb89</strain>
    </source>
</reference>
<feature type="compositionally biased region" description="Polar residues" evidence="1">
    <location>
        <begin position="1"/>
        <end position="14"/>
    </location>
</feature>
<organism evidence="3 4">
    <name type="scientific">Acinetobacter calcoaceticus</name>
    <dbReference type="NCBI Taxonomy" id="471"/>
    <lineage>
        <taxon>Bacteria</taxon>
        <taxon>Pseudomonadati</taxon>
        <taxon>Pseudomonadota</taxon>
        <taxon>Gammaproteobacteria</taxon>
        <taxon>Moraxellales</taxon>
        <taxon>Moraxellaceae</taxon>
        <taxon>Acinetobacter</taxon>
        <taxon>Acinetobacter calcoaceticus/baumannii complex</taxon>
    </lineage>
</organism>
<dbReference type="InterPro" id="IPR010295">
    <property type="entry name" value="DUF898"/>
</dbReference>
<keyword evidence="2" id="KW-0472">Membrane</keyword>
<name>A0A4R1XL14_ACICA</name>
<dbReference type="Pfam" id="PF05987">
    <property type="entry name" value="DUF898"/>
    <property type="match status" value="1"/>
</dbReference>
<feature type="compositionally biased region" description="Pro residues" evidence="1">
    <location>
        <begin position="18"/>
        <end position="34"/>
    </location>
</feature>
<evidence type="ECO:0000256" key="2">
    <source>
        <dbReference type="SAM" id="Phobius"/>
    </source>
</evidence>
<accession>A0A4R1XL14</accession>